<dbReference type="Proteomes" id="UP000306319">
    <property type="component" value="Unassembled WGS sequence"/>
</dbReference>
<gene>
    <name evidence="1" type="ORF">E5331_09760</name>
</gene>
<evidence type="ECO:0000313" key="2">
    <source>
        <dbReference type="Proteomes" id="UP000306319"/>
    </source>
</evidence>
<keyword evidence="1" id="KW-0808">Transferase</keyword>
<dbReference type="EMBL" id="SRYB01000012">
    <property type="protein sequence ID" value="TGY78594.1"/>
    <property type="molecule type" value="Genomic_DNA"/>
</dbReference>
<reference evidence="1" key="1">
    <citation type="submission" date="2019-04" db="EMBL/GenBank/DDBJ databases">
        <title>Microbes associate with the intestines of laboratory mice.</title>
        <authorList>
            <person name="Navarre W."/>
            <person name="Wong E."/>
            <person name="Huang K."/>
            <person name="Tropini C."/>
            <person name="Ng K."/>
            <person name="Yu B."/>
        </authorList>
    </citation>
    <scope>NUCLEOTIDE SEQUENCE</scope>
    <source>
        <strain evidence="1">NM04_E33</strain>
    </source>
</reference>
<organism evidence="1 2">
    <name type="scientific">Lepagella muris</name>
    <dbReference type="NCBI Taxonomy" id="3032870"/>
    <lineage>
        <taxon>Bacteria</taxon>
        <taxon>Pseudomonadati</taxon>
        <taxon>Bacteroidota</taxon>
        <taxon>Bacteroidia</taxon>
        <taxon>Bacteroidales</taxon>
        <taxon>Muribaculaceae</taxon>
        <taxon>Lepagella</taxon>
    </lineage>
</organism>
<keyword evidence="2" id="KW-1185">Reference proteome</keyword>
<proteinExistence type="predicted"/>
<accession>A0AC61RGB1</accession>
<sequence>MIDWLSNDILAFAIALVLAGIIIPQILLIAFRKKLFDDIDERKIHKGVVPRLGGIAFLPSILFSVAVIIGFNLKYGNPALWTEVALSTVPMYFMVCAVLLMFLVGMADDLIGVRYMAKFIVQIISALLIVASGMYIDDFYGFLWLNELYAWFGCLVTIFAVVYVVNAINLIDGIDGLASGLSTVALVFYAILFYISGEHVYSMLASAAAGTLLPFFYYNVFGNAKKQKKIFMGDTGALTTGMIMVFCAIAMLHIDSATFTHEFNPMVMALSPLIIPCFDVVRVYLHRVRRHRNPFLPDKCHIHHKLLALGLNQRTALIVIMIWAAAFIVVNVALSSEVNPTALIAFDVIVWTIANMLLTRGIRKREAKLNQHLFD</sequence>
<evidence type="ECO:0000313" key="1">
    <source>
        <dbReference type="EMBL" id="TGY78594.1"/>
    </source>
</evidence>
<comment type="caution">
    <text evidence="1">The sequence shown here is derived from an EMBL/GenBank/DDBJ whole genome shotgun (WGS) entry which is preliminary data.</text>
</comment>
<name>A0AC61RGB1_9BACT</name>
<protein>
    <submittedName>
        <fullName evidence="1">Undecaprenyl/decaprenyl-phosphate alpha-N-acetylglucosaminyl 1-phosphate transferase</fullName>
    </submittedName>
</protein>